<dbReference type="AlphaFoldDB" id="A0A0R2ZPL3"/>
<sequence>MGYKIPNGGTFQHAATYAAALPFTALSNASEAIATVAGGTIAAGDIVLLASGWSKLDSKVVRVKAATATAITLEGIDTTDTQIYPVAGGAGSMRKILTWVQIPQITDVAFSGGDQNYLDVVFLENDQGKQIPTDKAAASMTLTIADDPAQAFNGVLMKADAGKQIEAARLNLPGNDMLLYGTYTSFSKQPAVSRSNLLTRTVSLALQSEPTRYLTAVV</sequence>
<protein>
    <submittedName>
        <fullName evidence="1">Phage tail protein</fullName>
    </submittedName>
    <submittedName>
        <fullName evidence="2">Phage tail tube protein, TTP</fullName>
    </submittedName>
</protein>
<evidence type="ECO:0000313" key="4">
    <source>
        <dbReference type="Proteomes" id="UP000183126"/>
    </source>
</evidence>
<keyword evidence="4" id="KW-1185">Reference proteome</keyword>
<dbReference type="InterPro" id="IPR014918">
    <property type="entry name" value="Phage_tail_3"/>
</dbReference>
<reference evidence="2 4" key="2">
    <citation type="submission" date="2016-10" db="EMBL/GenBank/DDBJ databases">
        <authorList>
            <person name="Varghese N."/>
            <person name="Submissions S."/>
        </authorList>
    </citation>
    <scope>NUCLEOTIDE SEQUENCE [LARGE SCALE GENOMIC DNA]</scope>
    <source>
        <strain evidence="2 4">BS3111</strain>
    </source>
</reference>
<dbReference type="EMBL" id="LT629760">
    <property type="protein sequence ID" value="SDS70571.1"/>
    <property type="molecule type" value="Genomic_DNA"/>
</dbReference>
<evidence type="ECO:0000313" key="1">
    <source>
        <dbReference type="EMBL" id="KRP59086.1"/>
    </source>
</evidence>
<evidence type="ECO:0000313" key="2">
    <source>
        <dbReference type="EMBL" id="SDS70571.1"/>
    </source>
</evidence>
<dbReference type="Pfam" id="PF08813">
    <property type="entry name" value="Phage_tail_3"/>
    <property type="match status" value="1"/>
</dbReference>
<dbReference type="OrthoDB" id="6538688at2"/>
<accession>A0A0R2ZPL3</accession>
<name>A0A0R2ZPL3_9PSED</name>
<gene>
    <name evidence="2" type="ORF">SAMN04490205_3357</name>
    <name evidence="1" type="ORF">TU79_16800</name>
</gene>
<reference evidence="1 3" key="1">
    <citation type="submission" date="2015-02" db="EMBL/GenBank/DDBJ databases">
        <title>Two Pseudomonas sp. nov. isolated from raw milk.</title>
        <authorList>
            <person name="Wenning M."/>
            <person name="von Neubeck M."/>
            <person name="Huptas C."/>
            <person name="Scherer S."/>
        </authorList>
    </citation>
    <scope>NUCLEOTIDE SEQUENCE [LARGE SCALE GENOMIC DNA]</scope>
    <source>
        <strain evidence="1 3">DSM 14937</strain>
    </source>
</reference>
<dbReference type="PATRIC" id="fig|200450.4.peg.276"/>
<dbReference type="EMBL" id="JYLK01000011">
    <property type="protein sequence ID" value="KRP59086.1"/>
    <property type="molecule type" value="Genomic_DNA"/>
</dbReference>
<organism evidence="1 3">
    <name type="scientific">Pseudomonas trivialis</name>
    <dbReference type="NCBI Taxonomy" id="200450"/>
    <lineage>
        <taxon>Bacteria</taxon>
        <taxon>Pseudomonadati</taxon>
        <taxon>Pseudomonadota</taxon>
        <taxon>Gammaproteobacteria</taxon>
        <taxon>Pseudomonadales</taxon>
        <taxon>Pseudomonadaceae</taxon>
        <taxon>Pseudomonas</taxon>
    </lineage>
</organism>
<proteinExistence type="predicted"/>
<dbReference type="Proteomes" id="UP000183126">
    <property type="component" value="Chromosome I"/>
</dbReference>
<dbReference type="Proteomes" id="UP000052019">
    <property type="component" value="Unassembled WGS sequence"/>
</dbReference>
<dbReference type="RefSeq" id="WP_057009015.1">
    <property type="nucleotide sequence ID" value="NZ_JYLK01000011.1"/>
</dbReference>
<evidence type="ECO:0000313" key="3">
    <source>
        <dbReference type="Proteomes" id="UP000052019"/>
    </source>
</evidence>